<evidence type="ECO:0000256" key="9">
    <source>
        <dbReference type="PROSITE-ProRule" id="PRU00134"/>
    </source>
</evidence>
<dbReference type="SUPFAM" id="SSF82199">
    <property type="entry name" value="SET domain"/>
    <property type="match status" value="1"/>
</dbReference>
<dbReference type="InterPro" id="IPR046341">
    <property type="entry name" value="SET_dom_sf"/>
</dbReference>
<accession>A0A2I4BY24</accession>
<dbReference type="AlphaFoldDB" id="A0A2I4BY24"/>
<dbReference type="KEGG" id="alim:106523679"/>
<name>A0A2I4BY24_AUSLI</name>
<keyword evidence="5" id="KW-0479">Metal-binding</keyword>
<dbReference type="CTD" id="64754"/>
<dbReference type="Gene3D" id="2.170.270.10">
    <property type="entry name" value="SET domain"/>
    <property type="match status" value="1"/>
</dbReference>
<dbReference type="STRING" id="52670.A0A2I4BY24"/>
<dbReference type="PROSITE" id="PS50865">
    <property type="entry name" value="ZF_MYND_2"/>
    <property type="match status" value="1"/>
</dbReference>
<keyword evidence="2" id="KW-0489">Methyltransferase</keyword>
<dbReference type="GeneID" id="106523679"/>
<dbReference type="InParanoid" id="A0A2I4BY24"/>
<dbReference type="Gene3D" id="1.10.220.160">
    <property type="match status" value="1"/>
</dbReference>
<evidence type="ECO:0000313" key="14">
    <source>
        <dbReference type="RefSeq" id="XP_013872650.1"/>
    </source>
</evidence>
<dbReference type="PANTHER" id="PTHR12197:SF288">
    <property type="entry name" value="HISTONE-LYSINE N-METHYLTRANSFERASE SMYD3"/>
    <property type="match status" value="1"/>
</dbReference>
<reference evidence="14" key="1">
    <citation type="submission" date="2025-08" db="UniProtKB">
        <authorList>
            <consortium name="RefSeq"/>
        </authorList>
    </citation>
    <scope>IDENTIFICATION</scope>
    <source>
        <strain evidence="14">Quisiro</strain>
        <tissue evidence="14">Liver</tissue>
    </source>
</reference>
<protein>
    <recommendedName>
        <fullName evidence="1">[histone H3]-lysine(4) N-trimethyltransferase</fullName>
        <ecNumber evidence="1">2.1.1.354</ecNumber>
    </recommendedName>
</protein>
<keyword evidence="3" id="KW-0808">Transferase</keyword>
<dbReference type="GO" id="GO:0032259">
    <property type="term" value="P:methylation"/>
    <property type="evidence" value="ECO:0007669"/>
    <property type="project" value="UniProtKB-KW"/>
</dbReference>
<dbReference type="InterPro" id="IPR002893">
    <property type="entry name" value="Znf_MYND"/>
</dbReference>
<keyword evidence="7" id="KW-0862">Zinc</keyword>
<keyword evidence="6 9" id="KW-0863">Zinc-finger</keyword>
<dbReference type="Gene3D" id="1.25.40.10">
    <property type="entry name" value="Tetratricopeptide repeat domain"/>
    <property type="match status" value="1"/>
</dbReference>
<proteinExistence type="predicted"/>
<evidence type="ECO:0000259" key="11">
    <source>
        <dbReference type="PROSITE" id="PS50280"/>
    </source>
</evidence>
<keyword evidence="13" id="KW-1185">Reference proteome</keyword>
<dbReference type="EC" id="2.1.1.354" evidence="1"/>
<dbReference type="Pfam" id="PF00856">
    <property type="entry name" value="SET"/>
    <property type="match status" value="1"/>
</dbReference>
<feature type="domain" description="SET" evidence="11">
    <location>
        <begin position="10"/>
        <end position="251"/>
    </location>
</feature>
<evidence type="ECO:0000256" key="4">
    <source>
        <dbReference type="ARBA" id="ARBA00022691"/>
    </source>
</evidence>
<dbReference type="Gene3D" id="6.10.140.2220">
    <property type="match status" value="1"/>
</dbReference>
<dbReference type="PROSITE" id="PS50280">
    <property type="entry name" value="SET"/>
    <property type="match status" value="1"/>
</dbReference>
<evidence type="ECO:0000256" key="1">
    <source>
        <dbReference type="ARBA" id="ARBA00012182"/>
    </source>
</evidence>
<sequence length="444" mass="50520">MEEKKATMPQTVERFVSPGKGNGLRATARMSRGQLVMSAEPLASCVSNKQAREVCHHCFTRSETLLRCSQCKLARYCNTTCQKQAWSEHKEECKCLRRLLPRLPTDSVRLAARVIFALLNPKSRTDELYTLDEHKSHLDSMSEQKKEGLSQLAAMLELYTQQELSNLTQEMTSALPPSCHDALSLIAKVTCNCFTISDGELQEVGVGLYPSLSLLNHDCRPNCVMVFEGTKIQLRAVQDVNPGDELTISYTETLSLTEDRRKQLEDQYHFTCHCQRCESPEEDGLMLSGEKAKWSPLKEALLRLEGLKTQSNWKELLESCSHLLAAVSDEVPDENLYKLRITDMALDTAVHLGLWEEALRYGKKTLPAYRLHYSDPHPVHAVQLMRVGKLQHYLEHTEDALDTFKQAFKIMKVTHGEDHPLTFDLQMKMEECRCETDHQSPGKH</sequence>
<dbReference type="Proteomes" id="UP000192220">
    <property type="component" value="Unplaced"/>
</dbReference>
<comment type="catalytic activity">
    <reaction evidence="8">
        <text>L-lysyl(4)-[histone H3] + 3 S-adenosyl-L-methionine = N(6),N(6),N(6)-trimethyl-L-lysyl(4)-[histone H3] + 3 S-adenosyl-L-homocysteine + 3 H(+)</text>
        <dbReference type="Rhea" id="RHEA:60260"/>
        <dbReference type="Rhea" id="RHEA-COMP:15537"/>
        <dbReference type="Rhea" id="RHEA-COMP:15547"/>
        <dbReference type="ChEBI" id="CHEBI:15378"/>
        <dbReference type="ChEBI" id="CHEBI:29969"/>
        <dbReference type="ChEBI" id="CHEBI:57856"/>
        <dbReference type="ChEBI" id="CHEBI:59789"/>
        <dbReference type="ChEBI" id="CHEBI:61961"/>
        <dbReference type="EC" id="2.1.1.354"/>
    </reaction>
</comment>
<dbReference type="SUPFAM" id="SSF48452">
    <property type="entry name" value="TPR-like"/>
    <property type="match status" value="1"/>
</dbReference>
<dbReference type="InterPro" id="IPR050869">
    <property type="entry name" value="H3K4_H4K5_MeTrfase"/>
</dbReference>
<dbReference type="FunFam" id="2.170.270.10:FF:000013">
    <property type="entry name" value="Histone-lysine N-methyltransferase SMYD1 isoform 1"/>
    <property type="match status" value="1"/>
</dbReference>
<evidence type="ECO:0000256" key="10">
    <source>
        <dbReference type="SAM" id="MobiDB-lite"/>
    </source>
</evidence>
<dbReference type="Pfam" id="PF01753">
    <property type="entry name" value="zf-MYND"/>
    <property type="match status" value="1"/>
</dbReference>
<evidence type="ECO:0000256" key="5">
    <source>
        <dbReference type="ARBA" id="ARBA00022723"/>
    </source>
</evidence>
<dbReference type="InterPro" id="IPR011990">
    <property type="entry name" value="TPR-like_helical_dom_sf"/>
</dbReference>
<dbReference type="GO" id="GO:0008270">
    <property type="term" value="F:zinc ion binding"/>
    <property type="evidence" value="ECO:0007669"/>
    <property type="project" value="UniProtKB-KW"/>
</dbReference>
<evidence type="ECO:0000256" key="3">
    <source>
        <dbReference type="ARBA" id="ARBA00022679"/>
    </source>
</evidence>
<dbReference type="Gene3D" id="1.25.40.970">
    <property type="match status" value="1"/>
</dbReference>
<organism evidence="13 14">
    <name type="scientific">Austrofundulus limnaeus</name>
    <name type="common">Annual killifish</name>
    <dbReference type="NCBI Taxonomy" id="52670"/>
    <lineage>
        <taxon>Eukaryota</taxon>
        <taxon>Metazoa</taxon>
        <taxon>Chordata</taxon>
        <taxon>Craniata</taxon>
        <taxon>Vertebrata</taxon>
        <taxon>Euteleostomi</taxon>
        <taxon>Actinopterygii</taxon>
        <taxon>Neopterygii</taxon>
        <taxon>Teleostei</taxon>
        <taxon>Neoteleostei</taxon>
        <taxon>Acanthomorphata</taxon>
        <taxon>Ovalentaria</taxon>
        <taxon>Atherinomorphae</taxon>
        <taxon>Cyprinodontiformes</taxon>
        <taxon>Rivulidae</taxon>
        <taxon>Austrofundulus</taxon>
    </lineage>
</organism>
<feature type="region of interest" description="Disordered" evidence="10">
    <location>
        <begin position="1"/>
        <end position="23"/>
    </location>
</feature>
<dbReference type="GO" id="GO:0005634">
    <property type="term" value="C:nucleus"/>
    <property type="evidence" value="ECO:0007669"/>
    <property type="project" value="TreeGrafter"/>
</dbReference>
<dbReference type="PROSITE" id="PS01360">
    <property type="entry name" value="ZF_MYND_1"/>
    <property type="match status" value="1"/>
</dbReference>
<dbReference type="OrthoDB" id="265717at2759"/>
<evidence type="ECO:0000256" key="8">
    <source>
        <dbReference type="ARBA" id="ARBA00047571"/>
    </source>
</evidence>
<evidence type="ECO:0000256" key="2">
    <source>
        <dbReference type="ARBA" id="ARBA00022603"/>
    </source>
</evidence>
<dbReference type="GO" id="GO:0140999">
    <property type="term" value="F:histone H3K4 trimethyltransferase activity"/>
    <property type="evidence" value="ECO:0007669"/>
    <property type="project" value="UniProtKB-EC"/>
</dbReference>
<keyword evidence="4" id="KW-0949">S-adenosyl-L-methionine</keyword>
<evidence type="ECO:0000313" key="13">
    <source>
        <dbReference type="Proteomes" id="UP000192220"/>
    </source>
</evidence>
<dbReference type="RefSeq" id="XP_013872650.1">
    <property type="nucleotide sequence ID" value="XM_014017196.1"/>
</dbReference>
<evidence type="ECO:0000259" key="12">
    <source>
        <dbReference type="PROSITE" id="PS50865"/>
    </source>
</evidence>
<feature type="domain" description="MYND-type" evidence="12">
    <location>
        <begin position="55"/>
        <end position="93"/>
    </location>
</feature>
<dbReference type="PANTHER" id="PTHR12197">
    <property type="entry name" value="HISTONE-LYSINE N-METHYLTRANSFERASE SMYD"/>
    <property type="match status" value="1"/>
</dbReference>
<dbReference type="SMART" id="SM00317">
    <property type="entry name" value="SET"/>
    <property type="match status" value="1"/>
</dbReference>
<evidence type="ECO:0000256" key="7">
    <source>
        <dbReference type="ARBA" id="ARBA00022833"/>
    </source>
</evidence>
<dbReference type="InterPro" id="IPR001214">
    <property type="entry name" value="SET_dom"/>
</dbReference>
<gene>
    <name evidence="14" type="primary">smyd3</name>
</gene>
<evidence type="ECO:0000256" key="6">
    <source>
        <dbReference type="ARBA" id="ARBA00022771"/>
    </source>
</evidence>